<name>A0A1H5UMA6_9SPHI</name>
<evidence type="ECO:0000256" key="9">
    <source>
        <dbReference type="ARBA" id="ARBA00023065"/>
    </source>
</evidence>
<evidence type="ECO:0000256" key="4">
    <source>
        <dbReference type="ARBA" id="ARBA00022692"/>
    </source>
</evidence>
<dbReference type="PANTHER" id="PTHR30042:SF2">
    <property type="entry name" value="POTASSIUM-TRANSPORTING ATPASE KDPC SUBUNIT"/>
    <property type="match status" value="1"/>
</dbReference>
<evidence type="ECO:0000256" key="5">
    <source>
        <dbReference type="ARBA" id="ARBA00022741"/>
    </source>
</evidence>
<organism evidence="12 13">
    <name type="scientific">Sphingobacterium lactis</name>
    <dbReference type="NCBI Taxonomy" id="797291"/>
    <lineage>
        <taxon>Bacteria</taxon>
        <taxon>Pseudomonadati</taxon>
        <taxon>Bacteroidota</taxon>
        <taxon>Sphingobacteriia</taxon>
        <taxon>Sphingobacteriales</taxon>
        <taxon>Sphingobacteriaceae</taxon>
        <taxon>Sphingobacterium</taxon>
    </lineage>
</organism>
<evidence type="ECO:0000256" key="8">
    <source>
        <dbReference type="ARBA" id="ARBA00022989"/>
    </source>
</evidence>
<keyword evidence="10 11" id="KW-0472">Membrane</keyword>
<keyword evidence="7 11" id="KW-0630">Potassium</keyword>
<evidence type="ECO:0000256" key="11">
    <source>
        <dbReference type="HAMAP-Rule" id="MF_00276"/>
    </source>
</evidence>
<accession>A0A1H5UMA6</accession>
<protein>
    <recommendedName>
        <fullName evidence="11">Potassium-transporting ATPase KdpC subunit</fullName>
    </recommendedName>
    <alternativeName>
        <fullName evidence="11">ATP phosphohydrolase [potassium-transporting] C chain</fullName>
    </alternativeName>
    <alternativeName>
        <fullName evidence="11">Potassium-binding and translocating subunit C</fullName>
    </alternativeName>
    <alternativeName>
        <fullName evidence="11">Potassium-translocating ATPase C chain</fullName>
    </alternativeName>
</protein>
<evidence type="ECO:0000256" key="3">
    <source>
        <dbReference type="ARBA" id="ARBA00022538"/>
    </source>
</evidence>
<keyword evidence="2 11" id="KW-1003">Cell membrane</keyword>
<dbReference type="EMBL" id="FNUT01000002">
    <property type="protein sequence ID" value="SEF76209.1"/>
    <property type="molecule type" value="Genomic_DNA"/>
</dbReference>
<dbReference type="AlphaFoldDB" id="A0A1H5UMA6"/>
<keyword evidence="4 11" id="KW-0812">Transmembrane</keyword>
<dbReference type="GO" id="GO:0005886">
    <property type="term" value="C:plasma membrane"/>
    <property type="evidence" value="ECO:0007669"/>
    <property type="project" value="UniProtKB-SubCell"/>
</dbReference>
<dbReference type="Proteomes" id="UP000236731">
    <property type="component" value="Unassembled WGS sequence"/>
</dbReference>
<comment type="similarity">
    <text evidence="11">Belongs to the KdpC family.</text>
</comment>
<evidence type="ECO:0000313" key="12">
    <source>
        <dbReference type="EMBL" id="SEF76209.1"/>
    </source>
</evidence>
<dbReference type="InterPro" id="IPR003820">
    <property type="entry name" value="KdpC"/>
</dbReference>
<reference evidence="13" key="1">
    <citation type="submission" date="2016-10" db="EMBL/GenBank/DDBJ databases">
        <authorList>
            <person name="Varghese N."/>
            <person name="Submissions S."/>
        </authorList>
    </citation>
    <scope>NUCLEOTIDE SEQUENCE [LARGE SCALE GENOMIC DNA]</scope>
    <source>
        <strain evidence="13">DSM 22361</strain>
    </source>
</reference>
<sequence length="195" mass="21256">MKTNLLPALKLTFFSFVVCAILYPFAVWAIAQWSPNQGKGLLIESNGRVFYKNIGQSFTEEGYFQSRPSAVDYNAAGSGGSNLAGSNREYLQTVQQRIQTFQQANPTVSRAELPVELVTASGSGLDPDLTVQGARVQVARIAKVRALEAEKVQELVTSHIEKPLLGIFGPEKVNVLMLNLALDKLSAERSKADVN</sequence>
<evidence type="ECO:0000256" key="2">
    <source>
        <dbReference type="ARBA" id="ARBA00022475"/>
    </source>
</evidence>
<keyword evidence="13" id="KW-1185">Reference proteome</keyword>
<evidence type="ECO:0000256" key="6">
    <source>
        <dbReference type="ARBA" id="ARBA00022840"/>
    </source>
</evidence>
<comment type="subunit">
    <text evidence="11">The system is composed of three essential subunits: KdpA, KdpB and KdpC.</text>
</comment>
<dbReference type="PIRSF" id="PIRSF001296">
    <property type="entry name" value="K_ATPase_KdpC"/>
    <property type="match status" value="1"/>
</dbReference>
<dbReference type="NCBIfam" id="NF001454">
    <property type="entry name" value="PRK00315.1"/>
    <property type="match status" value="1"/>
</dbReference>
<evidence type="ECO:0000313" key="13">
    <source>
        <dbReference type="Proteomes" id="UP000236731"/>
    </source>
</evidence>
<keyword evidence="5 11" id="KW-0547">Nucleotide-binding</keyword>
<evidence type="ECO:0000256" key="1">
    <source>
        <dbReference type="ARBA" id="ARBA00022448"/>
    </source>
</evidence>
<evidence type="ECO:0000256" key="7">
    <source>
        <dbReference type="ARBA" id="ARBA00022958"/>
    </source>
</evidence>
<keyword evidence="8 11" id="KW-1133">Transmembrane helix</keyword>
<keyword evidence="6 11" id="KW-0067">ATP-binding</keyword>
<comment type="function">
    <text evidence="11">Part of the high-affinity ATP-driven potassium transport (or Kdp) system, which catalyzes the hydrolysis of ATP coupled with the electrogenic transport of potassium into the cytoplasm. This subunit acts as a catalytic chaperone that increases the ATP-binding affinity of the ATP-hydrolyzing subunit KdpB by the formation of a transient KdpB/KdpC/ATP ternary complex.</text>
</comment>
<dbReference type="OrthoDB" id="9809491at2"/>
<dbReference type="Pfam" id="PF02669">
    <property type="entry name" value="KdpC"/>
    <property type="match status" value="1"/>
</dbReference>
<comment type="subcellular location">
    <subcellularLocation>
        <location evidence="11">Cell membrane</location>
        <topology evidence="11">Single-pass membrane protein</topology>
    </subcellularLocation>
</comment>
<keyword evidence="3 11" id="KW-0633">Potassium transport</keyword>
<dbReference type="NCBIfam" id="TIGR00681">
    <property type="entry name" value="kdpC"/>
    <property type="match status" value="1"/>
</dbReference>
<proteinExistence type="inferred from homology"/>
<gene>
    <name evidence="11" type="primary">kdpC</name>
    <name evidence="12" type="ORF">SAMN05421877_102346</name>
</gene>
<dbReference type="HAMAP" id="MF_00276">
    <property type="entry name" value="KdpC"/>
    <property type="match status" value="1"/>
</dbReference>
<keyword evidence="9 11" id="KW-0406">Ion transport</keyword>
<keyword evidence="1 11" id="KW-0813">Transport</keyword>
<dbReference type="RefSeq" id="WP_103905354.1">
    <property type="nucleotide sequence ID" value="NZ_CP049246.1"/>
</dbReference>
<evidence type="ECO:0000256" key="10">
    <source>
        <dbReference type="ARBA" id="ARBA00023136"/>
    </source>
</evidence>
<dbReference type="PANTHER" id="PTHR30042">
    <property type="entry name" value="POTASSIUM-TRANSPORTING ATPASE C CHAIN"/>
    <property type="match status" value="1"/>
</dbReference>
<dbReference type="GO" id="GO:0008556">
    <property type="term" value="F:P-type potassium transmembrane transporter activity"/>
    <property type="evidence" value="ECO:0007669"/>
    <property type="project" value="InterPro"/>
</dbReference>
<dbReference type="GO" id="GO:0005524">
    <property type="term" value="F:ATP binding"/>
    <property type="evidence" value="ECO:0007669"/>
    <property type="project" value="UniProtKB-UniRule"/>
</dbReference>